<protein>
    <submittedName>
        <fullName evidence="3">Glycerophosphodiester phosphodiesterase</fullName>
    </submittedName>
</protein>
<dbReference type="RefSeq" id="WP_339395705.1">
    <property type="nucleotide sequence ID" value="NZ_JBBFGL010000008.1"/>
</dbReference>
<sequence>MKDLFISFRTANQTYSVLRRSVFSLMHRAEAALFSILILCKLATNLLFVSLMQQVWSLTLRFAPMHYLSNSNASDIFTSPAIIGCIVLIAVLTAFWSLFECSVLLHGLDLARKGESIRLPALLCTSLLDACHAFLPQNWLILVYSATLIPFTNFFLAVNYITQFAVPEYIMGVIRANSRYHLLYLALCAALLVLLISWVLVLPPFLLEHKSLWQSVRESVGYVRTRILRTFLLLLRWNVSALLRSLLLTAAIALPLYGIIIGIGMQSTQAMFALSRAALTIELPFFQFLIDCTITLAQCTVITALYDRLRGSLSFEAEAAPDRRPCRSNGRLLLTAAIAGATLLTFVLAACYFVLPEDDVLRSMLGGTVPIVTAHRGYSAAAPENTLPAFQLAIDHGCERAELDVQMTKDGIVMVTHDANLRRCAGRNENIYDLTYDEVRRLDAGRWFGQKYTGTRIPTLEEVLDQCKGRIQLNIEIKPNAATPDLEAETIRIIYEKGFEHDCVITSQSYDTLCKVKELAPEIQTGYILALGVGSYYDLPAADFFSVESTFITPGMVQQIHLRGKTISAWTVNRQEDASDLVSLGVDDIITDKPEMVQQLMNADADLDNDLLFIRDTIRSLIGWFDAGDEPTPEEEVIEEAIEDPEELLDAA</sequence>
<dbReference type="InterPro" id="IPR018476">
    <property type="entry name" value="GlyceroP-diester-Pdiesterase_M"/>
</dbReference>
<dbReference type="Proteomes" id="UP001373196">
    <property type="component" value="Unassembled WGS sequence"/>
</dbReference>
<dbReference type="SUPFAM" id="SSF51695">
    <property type="entry name" value="PLC-like phosphodiesterases"/>
    <property type="match status" value="1"/>
</dbReference>
<keyword evidence="1" id="KW-1133">Transmembrane helix</keyword>
<dbReference type="GO" id="GO:0006629">
    <property type="term" value="P:lipid metabolic process"/>
    <property type="evidence" value="ECO:0007669"/>
    <property type="project" value="InterPro"/>
</dbReference>
<keyword evidence="1" id="KW-0812">Transmembrane</keyword>
<dbReference type="GO" id="GO:0008081">
    <property type="term" value="F:phosphoric diester hydrolase activity"/>
    <property type="evidence" value="ECO:0007669"/>
    <property type="project" value="InterPro"/>
</dbReference>
<reference evidence="3" key="1">
    <citation type="submission" date="2024-03" db="EMBL/GenBank/DDBJ databases">
        <authorList>
            <person name="Plomp N."/>
            <person name="Harmsen H.J."/>
        </authorList>
    </citation>
    <scope>NUCLEOTIDE SEQUENCE</scope>
    <source>
        <strain evidence="3">HTF-128</strain>
    </source>
</reference>
<comment type="caution">
    <text evidence="3">The sequence shown here is derived from an EMBL/GenBank/DDBJ whole genome shotgun (WGS) entry which is preliminary data.</text>
</comment>
<feature type="transmembrane region" description="Helical" evidence="1">
    <location>
        <begin position="117"/>
        <end position="135"/>
    </location>
</feature>
<evidence type="ECO:0000313" key="4">
    <source>
        <dbReference type="Proteomes" id="UP001373196"/>
    </source>
</evidence>
<feature type="transmembrane region" description="Helical" evidence="1">
    <location>
        <begin position="246"/>
        <end position="265"/>
    </location>
</feature>
<dbReference type="Gene3D" id="3.20.20.190">
    <property type="entry name" value="Phosphatidylinositol (PI) phosphodiesterase"/>
    <property type="match status" value="1"/>
</dbReference>
<gene>
    <name evidence="3" type="ORF">WF834_09425</name>
</gene>
<dbReference type="PROSITE" id="PS51704">
    <property type="entry name" value="GP_PDE"/>
    <property type="match status" value="1"/>
</dbReference>
<dbReference type="InterPro" id="IPR030395">
    <property type="entry name" value="GP_PDE_dom"/>
</dbReference>
<feature type="transmembrane region" description="Helical" evidence="1">
    <location>
        <begin position="76"/>
        <end position="105"/>
    </location>
</feature>
<feature type="transmembrane region" description="Helical" evidence="1">
    <location>
        <begin position="182"/>
        <end position="201"/>
    </location>
</feature>
<dbReference type="Pfam" id="PF10110">
    <property type="entry name" value="GPDPase_memb"/>
    <property type="match status" value="1"/>
</dbReference>
<dbReference type="PANTHER" id="PTHR46211">
    <property type="entry name" value="GLYCEROPHOSPHORYL DIESTER PHOSPHODIESTERASE"/>
    <property type="match status" value="1"/>
</dbReference>
<dbReference type="CDD" id="cd08579">
    <property type="entry name" value="GDPD_memb_like"/>
    <property type="match status" value="1"/>
</dbReference>
<dbReference type="InterPro" id="IPR017946">
    <property type="entry name" value="PLC-like_Pdiesterase_TIM-brl"/>
</dbReference>
<feature type="transmembrane region" description="Helical" evidence="1">
    <location>
        <begin position="31"/>
        <end position="56"/>
    </location>
</feature>
<evidence type="ECO:0000313" key="3">
    <source>
        <dbReference type="EMBL" id="MEJ5196380.1"/>
    </source>
</evidence>
<dbReference type="AlphaFoldDB" id="A0AB35YAN2"/>
<dbReference type="PANTHER" id="PTHR46211:SF8">
    <property type="entry name" value="PHOSPHODIESTERASE"/>
    <property type="match status" value="1"/>
</dbReference>
<dbReference type="EMBL" id="JBBFGL010000008">
    <property type="protein sequence ID" value="MEJ5196380.1"/>
    <property type="molecule type" value="Genomic_DNA"/>
</dbReference>
<feature type="transmembrane region" description="Helical" evidence="1">
    <location>
        <begin position="332"/>
        <end position="355"/>
    </location>
</feature>
<name>A0AB35YAN2_9FIRM</name>
<evidence type="ECO:0000256" key="1">
    <source>
        <dbReference type="SAM" id="Phobius"/>
    </source>
</evidence>
<feature type="domain" description="GP-PDE" evidence="2">
    <location>
        <begin position="370"/>
        <end position="601"/>
    </location>
</feature>
<organism evidence="3 4">
    <name type="scientific">Faecalibacterium wellingii</name>
    <dbReference type="NCBI Taxonomy" id="2929491"/>
    <lineage>
        <taxon>Bacteria</taxon>
        <taxon>Bacillati</taxon>
        <taxon>Bacillota</taxon>
        <taxon>Clostridia</taxon>
        <taxon>Eubacteriales</taxon>
        <taxon>Oscillospiraceae</taxon>
        <taxon>Faecalibacterium</taxon>
    </lineage>
</organism>
<proteinExistence type="predicted"/>
<accession>A0AB35YAN2</accession>
<keyword evidence="1" id="KW-0472">Membrane</keyword>
<dbReference type="Pfam" id="PF03009">
    <property type="entry name" value="GDPD"/>
    <property type="match status" value="1"/>
</dbReference>
<evidence type="ECO:0000259" key="2">
    <source>
        <dbReference type="PROSITE" id="PS51704"/>
    </source>
</evidence>